<dbReference type="Gene3D" id="3.40.50.850">
    <property type="entry name" value="Isochorismatase-like"/>
    <property type="match status" value="1"/>
</dbReference>
<dbReference type="GO" id="GO:0016787">
    <property type="term" value="F:hydrolase activity"/>
    <property type="evidence" value="ECO:0007669"/>
    <property type="project" value="UniProtKB-KW"/>
</dbReference>
<accession>A0A8S1IWI3</accession>
<dbReference type="Pfam" id="PF00857">
    <property type="entry name" value="Isochorismatase"/>
    <property type="match status" value="1"/>
</dbReference>
<dbReference type="InterPro" id="IPR050272">
    <property type="entry name" value="Isochorismatase-like_hydrls"/>
</dbReference>
<evidence type="ECO:0000313" key="5">
    <source>
        <dbReference type="Proteomes" id="UP000708148"/>
    </source>
</evidence>
<comment type="caution">
    <text evidence="4">The sequence shown here is derived from an EMBL/GenBank/DDBJ whole genome shotgun (WGS) entry which is preliminary data.</text>
</comment>
<evidence type="ECO:0000256" key="2">
    <source>
        <dbReference type="ARBA" id="ARBA00022801"/>
    </source>
</evidence>
<evidence type="ECO:0000256" key="1">
    <source>
        <dbReference type="ARBA" id="ARBA00006336"/>
    </source>
</evidence>
<evidence type="ECO:0000313" key="4">
    <source>
        <dbReference type="EMBL" id="CAD7699396.1"/>
    </source>
</evidence>
<dbReference type="InterPro" id="IPR000868">
    <property type="entry name" value="Isochorismatase-like_dom"/>
</dbReference>
<dbReference type="PANTHER" id="PTHR43540:SF1">
    <property type="entry name" value="ISOCHORISMATASE HYDROLASE"/>
    <property type="match status" value="1"/>
</dbReference>
<name>A0A8S1IWI3_9CHLO</name>
<protein>
    <recommendedName>
        <fullName evidence="3">Isochorismatase-like domain-containing protein</fullName>
    </recommendedName>
</protein>
<evidence type="ECO:0000259" key="3">
    <source>
        <dbReference type="Pfam" id="PF00857"/>
    </source>
</evidence>
<dbReference type="SUPFAM" id="SSF52499">
    <property type="entry name" value="Isochorismatase-like hydrolases"/>
    <property type="match status" value="1"/>
</dbReference>
<keyword evidence="5" id="KW-1185">Reference proteome</keyword>
<gene>
    <name evidence="4" type="ORF">OSTQU699_LOCUS4755</name>
</gene>
<keyword evidence="2" id="KW-0378">Hydrolase</keyword>
<dbReference type="Proteomes" id="UP000708148">
    <property type="component" value="Unassembled WGS sequence"/>
</dbReference>
<dbReference type="PANTHER" id="PTHR43540">
    <property type="entry name" value="PEROXYUREIDOACRYLATE/UREIDOACRYLATE AMIDOHYDROLASE-RELATED"/>
    <property type="match status" value="1"/>
</dbReference>
<proteinExistence type="inferred from homology"/>
<sequence length="184" mass="19743">MAHRALIVIDVQMDYFPGGRWPLDGMEAAADNAARLIATARSRSELIVHVRHEFPDPDAPFFAPGSQGAEIHPKVRPIEGEPLVLKRRINAFRDTDLKGILDRAGIEEVVVAGAMSNMCIDAAARAAADFGYSVTVVHDACAARGLEFGGVEVPAGQVHAAYMASLGFAYARMRSTDEFLAAGH</sequence>
<comment type="similarity">
    <text evidence="1">Belongs to the isochorismatase family.</text>
</comment>
<feature type="domain" description="Isochorismatase-like" evidence="3">
    <location>
        <begin position="5"/>
        <end position="147"/>
    </location>
</feature>
<dbReference type="AlphaFoldDB" id="A0A8S1IWI3"/>
<organism evidence="4 5">
    <name type="scientific">Ostreobium quekettii</name>
    <dbReference type="NCBI Taxonomy" id="121088"/>
    <lineage>
        <taxon>Eukaryota</taxon>
        <taxon>Viridiplantae</taxon>
        <taxon>Chlorophyta</taxon>
        <taxon>core chlorophytes</taxon>
        <taxon>Ulvophyceae</taxon>
        <taxon>TCBD clade</taxon>
        <taxon>Bryopsidales</taxon>
        <taxon>Ostreobineae</taxon>
        <taxon>Ostreobiaceae</taxon>
        <taxon>Ostreobium</taxon>
    </lineage>
</organism>
<dbReference type="EMBL" id="CAJHUC010001011">
    <property type="protein sequence ID" value="CAD7699396.1"/>
    <property type="molecule type" value="Genomic_DNA"/>
</dbReference>
<dbReference type="CDD" id="cd01014">
    <property type="entry name" value="nicotinamidase_related"/>
    <property type="match status" value="1"/>
</dbReference>
<dbReference type="InterPro" id="IPR036380">
    <property type="entry name" value="Isochorismatase-like_sf"/>
</dbReference>
<reference evidence="4" key="1">
    <citation type="submission" date="2020-12" db="EMBL/GenBank/DDBJ databases">
        <authorList>
            <person name="Iha C."/>
        </authorList>
    </citation>
    <scope>NUCLEOTIDE SEQUENCE</scope>
</reference>
<dbReference type="OrthoDB" id="167809at2759"/>